<evidence type="ECO:0000313" key="2">
    <source>
        <dbReference type="Proteomes" id="UP000831701"/>
    </source>
</evidence>
<gene>
    <name evidence="1" type="ORF">L3Q82_016870</name>
</gene>
<evidence type="ECO:0000313" key="1">
    <source>
        <dbReference type="EMBL" id="KAI3376388.1"/>
    </source>
</evidence>
<proteinExistence type="predicted"/>
<keyword evidence="2" id="KW-1185">Reference proteome</keyword>
<name>A0ACB8XC38_9TELE</name>
<dbReference type="Proteomes" id="UP000831701">
    <property type="component" value="Chromosome 2"/>
</dbReference>
<sequence>MSTCCCGLWCFPCMQCQTASKFGWCCCLPLCDVCCVVSCILRSSIRERHGISHVALTSFLEFFCHVSLSFIRKVVEKQEIEAEADVLEEDVFQEEAVSCFLSPLNSESIDLPDTPTLCSPEEMLERRLVVLRGILESEEVYLRELEALLMPMKALRASAGTSQPVLSSRQVQTVFYQVPELRDMHQSFYSGLKARLSAHCQTESGPDGEREMSHTGFELIVGDLFLKLLNQIGLYGGFIGNYEGAVEVVRKCTQSDPRFRTLAQSMMSNNGSGKTKYTFEALLYKPLDRVTKTTLVLRDLLNTTPVEHRDYAALQEALRLSRGFLSGVNESSQCKREVTLSHGMRRQLMRDGFVVDMSDGERSLRHLFLYTDLLLCTRFKHASRGKQDQYRFSWFLPLAGLKHRWSADLERSPDTHLRLHTIRTKMYLLRQQLWQHAKSSKYVTLAARSRKKLEQMELMLLTHSPVYKLELHSPSGKNHTLLFPSLYELEEWREAIHKLTTDNIETVPPDLLTLTSACVKLRMTQQPPLHSTNAVEDEKSLCGTLSVAIHSACGLQQPASVYVCVEVDGYEFYDKQAQTHSSVLSLNPHWDQELSFQVDGAQDLRVLCVGQSDGQDTVLGKASVKLKSKTLNKRWRRQTLHLGQVEVSLSLKYSPHPLEPPSSTARQHPVFCVPIETVAQQEGVLVPHVVRCCVEEVERRGMGEVGIYRISGTTSDINALKAAFDSNLREAVTRLRSAEVNAVSGVLKLYFRELPESLIPTELFQSLARMLDIQDINSRLVSMLSLLQSCPDPNRHTFFYLLRHLQRVSEKQDVNKMSLLNLATVFGPSLLRPPVVGLGHDGLTVDITQEVVIQVQVVFCYLQCNNLPEAQTSLQHDTDAEDETTHE</sequence>
<accession>A0ACB8XC38</accession>
<protein>
    <submittedName>
        <fullName evidence="1">Uncharacterized protein</fullName>
    </submittedName>
</protein>
<organism evidence="1 2">
    <name type="scientific">Scortum barcoo</name>
    <name type="common">barcoo grunter</name>
    <dbReference type="NCBI Taxonomy" id="214431"/>
    <lineage>
        <taxon>Eukaryota</taxon>
        <taxon>Metazoa</taxon>
        <taxon>Chordata</taxon>
        <taxon>Craniata</taxon>
        <taxon>Vertebrata</taxon>
        <taxon>Euteleostomi</taxon>
        <taxon>Actinopterygii</taxon>
        <taxon>Neopterygii</taxon>
        <taxon>Teleostei</taxon>
        <taxon>Neoteleostei</taxon>
        <taxon>Acanthomorphata</taxon>
        <taxon>Eupercaria</taxon>
        <taxon>Centrarchiformes</taxon>
        <taxon>Terapontoidei</taxon>
        <taxon>Terapontidae</taxon>
        <taxon>Scortum</taxon>
    </lineage>
</organism>
<reference evidence="1" key="1">
    <citation type="submission" date="2022-04" db="EMBL/GenBank/DDBJ databases">
        <title>Jade perch genome.</title>
        <authorList>
            <person name="Chao B."/>
        </authorList>
    </citation>
    <scope>NUCLEOTIDE SEQUENCE</scope>
    <source>
        <strain evidence="1">CB-2022</strain>
    </source>
</reference>
<dbReference type="EMBL" id="CM041532">
    <property type="protein sequence ID" value="KAI3376388.1"/>
    <property type="molecule type" value="Genomic_DNA"/>
</dbReference>
<comment type="caution">
    <text evidence="1">The sequence shown here is derived from an EMBL/GenBank/DDBJ whole genome shotgun (WGS) entry which is preliminary data.</text>
</comment>